<feature type="domain" description="O-antigen ligase-related" evidence="7">
    <location>
        <begin position="244"/>
        <end position="389"/>
    </location>
</feature>
<keyword evidence="5" id="KW-0802">TPR repeat</keyword>
<dbReference type="PANTHER" id="PTHR37422">
    <property type="entry name" value="TEICHURONIC ACID BIOSYNTHESIS PROTEIN TUAE"/>
    <property type="match status" value="1"/>
</dbReference>
<dbReference type="EMBL" id="JAPFPW010000021">
    <property type="protein sequence ID" value="MCW7755076.1"/>
    <property type="molecule type" value="Genomic_DNA"/>
</dbReference>
<comment type="subcellular location">
    <subcellularLocation>
        <location evidence="1">Membrane</location>
        <topology evidence="1">Multi-pass membrane protein</topology>
    </subcellularLocation>
</comment>
<evidence type="ECO:0000256" key="3">
    <source>
        <dbReference type="ARBA" id="ARBA00022989"/>
    </source>
</evidence>
<feature type="transmembrane region" description="Helical" evidence="6">
    <location>
        <begin position="7"/>
        <end position="23"/>
    </location>
</feature>
<dbReference type="GO" id="GO:0016874">
    <property type="term" value="F:ligase activity"/>
    <property type="evidence" value="ECO:0007669"/>
    <property type="project" value="UniProtKB-KW"/>
</dbReference>
<keyword evidence="2 6" id="KW-0812">Transmembrane</keyword>
<sequence>MQAARTRAWFFYMLSLMFAPLAFGTTEEWSFFLLLLFLGLSFVLYMVAIWKETGTLYRVPGTRFFALGFLYVALQLLPMPEGVLRLLSPSASDIWWGQLGEDISGTMGTLSLHIHGGWITLSLLTAFFLVYFLTIQFCADYKTLKKTLHILAVFAGLLAISTIFQALFTKDTALWFRQVERHSMVFGPYVNHNHYAGLMEMLLPLVLALYLLHKPSFDQLSLREKIILFFEGERAHIYILYLFFAVMIMLSVFMSLSRTGIAAMLASLCLFAILIGRVGGRKKHAAGSVMFLFAAMMITLSWYGWQSLDVRFGKGIAQFQNDHFCRMNFWVDAVSIWKDFFLTGSGAGSFREVHPAYQSYVSSVLAGYVHNDYLELLSDTGLVGFGLFFCFLLSVLRSIVKKLRTRKEPYAGMGVAAVLTGVVAMAIHSVMDFNLQIPANGLIFMVLLGLGVSFSHTRFQRRLIPSYLAKSDGPYAVWLPLVFFVLLWTPAVLFSGSSAMARAFASGLPAEKVTTGLSAEVLQRYAISAGKAASFNPVSADYAVAMGDVYFFTGDFSAAGREYARAIRLQPLSGDLVQKLGLVEYSAGNREKGEKLLELGLVFRPMDVAMYRRLAAFYLETGEKEKALAAIARGITMRPGSTGSFLEIMWRAGLSFTDMGRAMPDLSEAWFRYYAFLHGKGYRTAYLTELLEKGFRAARSEERPHRNLYSRLSALYLEGGRGDDAFYVIEEGVRLYPEDPWILYQAGLVCERLHLYARAREYYQRALNIRPAMTQPMQRLERLRDT</sequence>
<name>A0ABT3NC73_9BACT</name>
<feature type="transmembrane region" description="Helical" evidence="6">
    <location>
        <begin position="147"/>
        <end position="168"/>
    </location>
</feature>
<protein>
    <submittedName>
        <fullName evidence="8">O-antigen ligase family protein</fullName>
    </submittedName>
</protein>
<keyword evidence="4 6" id="KW-0472">Membrane</keyword>
<organism evidence="8 9">
    <name type="scientific">Desulfobotulus pelophilus</name>
    <dbReference type="NCBI Taxonomy" id="2823377"/>
    <lineage>
        <taxon>Bacteria</taxon>
        <taxon>Pseudomonadati</taxon>
        <taxon>Thermodesulfobacteriota</taxon>
        <taxon>Desulfobacteria</taxon>
        <taxon>Desulfobacterales</taxon>
        <taxon>Desulfobacteraceae</taxon>
        <taxon>Desulfobotulus</taxon>
    </lineage>
</organism>
<evidence type="ECO:0000256" key="1">
    <source>
        <dbReference type="ARBA" id="ARBA00004141"/>
    </source>
</evidence>
<evidence type="ECO:0000256" key="2">
    <source>
        <dbReference type="ARBA" id="ARBA00022692"/>
    </source>
</evidence>
<keyword evidence="9" id="KW-1185">Reference proteome</keyword>
<dbReference type="Gene3D" id="1.25.40.10">
    <property type="entry name" value="Tetratricopeptide repeat domain"/>
    <property type="match status" value="2"/>
</dbReference>
<feature type="transmembrane region" description="Helical" evidence="6">
    <location>
        <begin position="234"/>
        <end position="254"/>
    </location>
</feature>
<feature type="repeat" description="TPR" evidence="5">
    <location>
        <begin position="740"/>
        <end position="773"/>
    </location>
</feature>
<keyword evidence="3 6" id="KW-1133">Transmembrane helix</keyword>
<feature type="transmembrane region" description="Helical" evidence="6">
    <location>
        <begin position="116"/>
        <end position="135"/>
    </location>
</feature>
<feature type="transmembrane region" description="Helical" evidence="6">
    <location>
        <begin position="475"/>
        <end position="494"/>
    </location>
</feature>
<dbReference type="RefSeq" id="WP_265425994.1">
    <property type="nucleotide sequence ID" value="NZ_JAPFPW010000021.1"/>
</dbReference>
<evidence type="ECO:0000313" key="8">
    <source>
        <dbReference type="EMBL" id="MCW7755076.1"/>
    </source>
</evidence>
<dbReference type="SMART" id="SM00028">
    <property type="entry name" value="TPR"/>
    <property type="match status" value="5"/>
</dbReference>
<dbReference type="Pfam" id="PF04932">
    <property type="entry name" value="Wzy_C"/>
    <property type="match status" value="1"/>
</dbReference>
<comment type="caution">
    <text evidence="8">The sequence shown here is derived from an EMBL/GenBank/DDBJ whole genome shotgun (WGS) entry which is preliminary data.</text>
</comment>
<feature type="repeat" description="TPR" evidence="5">
    <location>
        <begin position="608"/>
        <end position="641"/>
    </location>
</feature>
<dbReference type="InterPro" id="IPR007016">
    <property type="entry name" value="O-antigen_ligase-rel_domated"/>
</dbReference>
<reference evidence="8 9" key="1">
    <citation type="submission" date="2022-11" db="EMBL/GenBank/DDBJ databases">
        <title>Desulfobotulus tamanensis H1 sp. nov. - anaerobic, alkaliphilic, sulphate reducing bacterium isolated from terrestrial mud volcano.</title>
        <authorList>
            <person name="Frolova A."/>
            <person name="Merkel A.Y."/>
            <person name="Slobodkin A.I."/>
        </authorList>
    </citation>
    <scope>NUCLEOTIDE SEQUENCE [LARGE SCALE GENOMIC DNA]</scope>
    <source>
        <strain evidence="8 9">H1</strain>
    </source>
</reference>
<feature type="repeat" description="TPR" evidence="5">
    <location>
        <begin position="540"/>
        <end position="573"/>
    </location>
</feature>
<feature type="transmembrane region" description="Helical" evidence="6">
    <location>
        <begin position="29"/>
        <end position="50"/>
    </location>
</feature>
<dbReference type="Proteomes" id="UP001209681">
    <property type="component" value="Unassembled WGS sequence"/>
</dbReference>
<evidence type="ECO:0000259" key="7">
    <source>
        <dbReference type="Pfam" id="PF04932"/>
    </source>
</evidence>
<dbReference type="SUPFAM" id="SSF48452">
    <property type="entry name" value="TPR-like"/>
    <property type="match status" value="1"/>
</dbReference>
<feature type="transmembrane region" description="Helical" evidence="6">
    <location>
        <begin position="412"/>
        <end position="431"/>
    </location>
</feature>
<dbReference type="InterPro" id="IPR051533">
    <property type="entry name" value="WaaL-like"/>
</dbReference>
<feature type="transmembrane region" description="Helical" evidence="6">
    <location>
        <begin position="260"/>
        <end position="278"/>
    </location>
</feature>
<proteinExistence type="predicted"/>
<dbReference type="PANTHER" id="PTHR37422:SF23">
    <property type="entry name" value="TEICHURONIC ACID BIOSYNTHESIS PROTEIN TUAE"/>
    <property type="match status" value="1"/>
</dbReference>
<feature type="transmembrane region" description="Helical" evidence="6">
    <location>
        <begin position="62"/>
        <end position="79"/>
    </location>
</feature>
<evidence type="ECO:0000256" key="4">
    <source>
        <dbReference type="ARBA" id="ARBA00023136"/>
    </source>
</evidence>
<feature type="transmembrane region" description="Helical" evidence="6">
    <location>
        <begin position="194"/>
        <end position="213"/>
    </location>
</feature>
<dbReference type="PROSITE" id="PS50005">
    <property type="entry name" value="TPR"/>
    <property type="match status" value="3"/>
</dbReference>
<feature type="transmembrane region" description="Helical" evidence="6">
    <location>
        <begin position="437"/>
        <end position="454"/>
    </location>
</feature>
<dbReference type="Pfam" id="PF13181">
    <property type="entry name" value="TPR_8"/>
    <property type="match status" value="1"/>
</dbReference>
<evidence type="ECO:0000256" key="5">
    <source>
        <dbReference type="PROSITE-ProRule" id="PRU00339"/>
    </source>
</evidence>
<evidence type="ECO:0000313" key="9">
    <source>
        <dbReference type="Proteomes" id="UP001209681"/>
    </source>
</evidence>
<evidence type="ECO:0000256" key="6">
    <source>
        <dbReference type="SAM" id="Phobius"/>
    </source>
</evidence>
<dbReference type="InterPro" id="IPR011990">
    <property type="entry name" value="TPR-like_helical_dom_sf"/>
</dbReference>
<dbReference type="InterPro" id="IPR019734">
    <property type="entry name" value="TPR_rpt"/>
</dbReference>
<accession>A0ABT3NC73</accession>
<feature type="transmembrane region" description="Helical" evidence="6">
    <location>
        <begin position="285"/>
        <end position="305"/>
    </location>
</feature>
<gene>
    <name evidence="8" type="ORF">OOT00_13890</name>
</gene>
<keyword evidence="8" id="KW-0436">Ligase</keyword>
<feature type="transmembrane region" description="Helical" evidence="6">
    <location>
        <begin position="381"/>
        <end position="400"/>
    </location>
</feature>